<proteinExistence type="predicted"/>
<dbReference type="OrthoDB" id="252376at2"/>
<sequence>MKVEFAAYGDKKGAHALKISSFQASVVEKTLQITDLAWGLPDSLGSSPMYRARAIDDYFVLTKTIRDTNASRPGMAATTAAFFPLDEVIQVPSFRSLLDLLPDPSVTPVQYSGLDFPLPGSSNSDTKVQLSGMLIESLLDNSDRPVVWAGMDNFTEAVAELWSLIPPSIRRKLGFAFVCDPSVGNKDGYSVLYCPIALASKWTIKLVTEGPLRSGALDPTTELYFLNPSVRFQINQSMDELGISINGFPELRRACACHNTLQNLESSTNLEATKLLRNLGVLSPQSKLGIDARTRVVNEICSRIKSGSLDAMKLVRNIDFAQLEASKMAKSAFFEGIQVCLEDSSSNIGTLAELVLEAVYHSDRDWAEGTISGFAKYSNVCSDVVAGRVWNLFSESPDLAVEAATLMPNIKQHDHVLAVTAPNNVTNDLGIQLCNIAKKQRLPELHAVGLAAHSSIRNAVQELQNSWSPSELRKSLKRLRARVDIDKFLQTVGQIENEQLSAVAAECCAENPQLLPIHFDANSSAWRRVICDIITLSPANPDSLNLIEVAIEDSIQLLLTDELDPAYQRALSKTRFSNIIDAKNRPKLWDKMDPVANPGFLKSTATAMIDRIHEGEIRADEVEPPLLGAIVHPDFRNRLLPSEGERALNKVVNAFDTLNQLGEQDFESWRSTYLARNQPVSNIDAIILGKFVRDRHWEGVASSLANDVNWYRRQDLRPAVSQFPDLLNWIQRYQFGGIAVRVSPDEWWHEVETTLTGLYSNGPRTSGIWERASGNPADLVSEGTATNQWRQCLHGLRNGSQSGELTIKSLLKASLSDYRNNTHLRMLDETIP</sequence>
<accession>A0A368KSW3</accession>
<evidence type="ECO:0000313" key="2">
    <source>
        <dbReference type="Proteomes" id="UP000253562"/>
    </source>
</evidence>
<evidence type="ECO:0000313" key="1">
    <source>
        <dbReference type="EMBL" id="RCS49200.1"/>
    </source>
</evidence>
<dbReference type="Proteomes" id="UP000253562">
    <property type="component" value="Unassembled WGS sequence"/>
</dbReference>
<dbReference type="Pfam" id="PF20012">
    <property type="entry name" value="GAP1-N1"/>
    <property type="match status" value="1"/>
</dbReference>
<dbReference type="EMBL" id="QPEX01000024">
    <property type="protein sequence ID" value="RCS49200.1"/>
    <property type="molecule type" value="Genomic_DNA"/>
</dbReference>
<organism evidence="1 2">
    <name type="scientific">Bremerella cremea</name>
    <dbReference type="NCBI Taxonomy" id="1031537"/>
    <lineage>
        <taxon>Bacteria</taxon>
        <taxon>Pseudomonadati</taxon>
        <taxon>Planctomycetota</taxon>
        <taxon>Planctomycetia</taxon>
        <taxon>Pirellulales</taxon>
        <taxon>Pirellulaceae</taxon>
        <taxon>Bremerella</taxon>
    </lineage>
</organism>
<dbReference type="AlphaFoldDB" id="A0A368KSW3"/>
<reference evidence="1 2" key="1">
    <citation type="submission" date="2018-07" db="EMBL/GenBank/DDBJ databases">
        <title>Comparative genomes isolates from brazilian mangrove.</title>
        <authorList>
            <person name="De Araujo J.E."/>
            <person name="Taketani R.G."/>
            <person name="Silva M.C.P."/>
            <person name="Lourenco M.V."/>
            <person name="Oliveira V.M."/>
            <person name="Andreote F.D."/>
        </authorList>
    </citation>
    <scope>NUCLEOTIDE SEQUENCE [LARGE SCALE GENOMIC DNA]</scope>
    <source>
        <strain evidence="1 2">HEX PRIS-MGV</strain>
    </source>
</reference>
<protein>
    <submittedName>
        <fullName evidence="1">Uncharacterized protein</fullName>
    </submittedName>
</protein>
<name>A0A368KSW3_9BACT</name>
<gene>
    <name evidence="1" type="ORF">DTL42_11715</name>
</gene>
<comment type="caution">
    <text evidence="1">The sequence shown here is derived from an EMBL/GenBank/DDBJ whole genome shotgun (WGS) entry which is preliminary data.</text>
</comment>
<dbReference type="RefSeq" id="WP_114368917.1">
    <property type="nucleotide sequence ID" value="NZ_QPEX01000024.1"/>
</dbReference>